<keyword evidence="1" id="KW-0282">Flagellum</keyword>
<dbReference type="AlphaFoldDB" id="A0A1T4YQA9"/>
<dbReference type="SUPFAM" id="SSF52540">
    <property type="entry name" value="P-loop containing nucleoside triphosphate hydrolases"/>
    <property type="match status" value="1"/>
</dbReference>
<dbReference type="OrthoDB" id="5243870at2"/>
<proteinExistence type="predicted"/>
<evidence type="ECO:0000313" key="1">
    <source>
        <dbReference type="EMBL" id="SKB03768.1"/>
    </source>
</evidence>
<accession>A0A1T4YQA9</accession>
<gene>
    <name evidence="1" type="ORF">SAMN06295964_0331</name>
</gene>
<dbReference type="InterPro" id="IPR027417">
    <property type="entry name" value="P-loop_NTPase"/>
</dbReference>
<dbReference type="STRING" id="1736691.SAMN06295964_0331"/>
<dbReference type="EMBL" id="LT796768">
    <property type="protein sequence ID" value="SKB03768.1"/>
    <property type="molecule type" value="Genomic_DNA"/>
</dbReference>
<protein>
    <submittedName>
        <fullName evidence="1">MinD-like ATPase involved in chromosome partitioning or flagellar assembly</fullName>
    </submittedName>
</protein>
<evidence type="ECO:0000313" key="2">
    <source>
        <dbReference type="Proteomes" id="UP000191040"/>
    </source>
</evidence>
<keyword evidence="2" id="KW-1185">Reference proteome</keyword>
<name>A0A1T4YQA9_9ACTN</name>
<reference evidence="2" key="1">
    <citation type="submission" date="2017-02" db="EMBL/GenBank/DDBJ databases">
        <authorList>
            <person name="Varghese N."/>
            <person name="Submissions S."/>
        </authorList>
    </citation>
    <scope>NUCLEOTIDE SEQUENCE [LARGE SCALE GENOMIC DNA]</scope>
    <source>
        <strain evidence="2">9H-4</strain>
    </source>
</reference>
<dbReference type="Gene3D" id="3.40.50.300">
    <property type="entry name" value="P-loop containing nucleotide triphosphate hydrolases"/>
    <property type="match status" value="1"/>
</dbReference>
<keyword evidence="1" id="KW-0969">Cilium</keyword>
<keyword evidence="1" id="KW-0966">Cell projection</keyword>
<sequence length="259" mass="26945">MTVISFISAKGSPGVSTAVMGLAARWPQPVVVADLDPVGGDVAIRERDVDDNALDEQRGLVSLGAAVRAGDEVDLVDHLQETKYGIDVLVGASGPRQAQSLGPAWPHLQRTLRAHRGGDVLADAGRFIAGSPAGPVVEGSDAVVFVVRSEIAAVAHLRDRLSTVREPWALGRAGSTPVGVAVVGDPRDKRAVDDIGRLLAASELDVTMLGTIAFDPKVVARGAASPSRAVLRSLFSRSLVDLVPRVRALAAPTAVAQEI</sequence>
<organism evidence="1 2">
    <name type="scientific">Aeromicrobium choanae</name>
    <dbReference type="NCBI Taxonomy" id="1736691"/>
    <lineage>
        <taxon>Bacteria</taxon>
        <taxon>Bacillati</taxon>
        <taxon>Actinomycetota</taxon>
        <taxon>Actinomycetes</taxon>
        <taxon>Propionibacteriales</taxon>
        <taxon>Nocardioidaceae</taxon>
        <taxon>Aeromicrobium</taxon>
    </lineage>
</organism>
<dbReference type="RefSeq" id="WP_078698534.1">
    <property type="nucleotide sequence ID" value="NZ_LT796768.1"/>
</dbReference>
<dbReference type="Proteomes" id="UP000191040">
    <property type="component" value="Chromosome I"/>
</dbReference>